<name>A0A7N2MRG2_QUELO</name>
<accession>A0A7N2MRG2</accession>
<dbReference type="GeneID" id="115965605"/>
<sequence>MDNSDISKQLENSRARIRSVYNIGQSSNPSREDKNQGYTGSLPPDVIPVNRRDPNTDLRTAQTFRLPTLIEEFNDILSLDGLVVSKDDFLDNEWADRPAVRLTTLTDQQVCQLGRFLLHSLQTRISKQGVAVIFVLAFHLRAPGVGSTERMFEATDPHSKPSDREYSDFEDVLVPTRESIQASERGHVVENAKAYSFLAASMLRLFTRSSENYCPAWNHIVNGFKTFYIRHCPVTKIVPKAEVIQAIHVHFACDKVFKATLYRLLYMSNSKPSNDSLKGFLYDNHLSHNGMHIVSIFCRLRDALNCNPDILLKAIRTPQFDRQIQALVKILGYMNEEVGQHERQMWKYGRIFDEKFMSVLQTKACPKLVMMLAAALQQERPEGAENILKIKQLEDVSEENKKKCIMVAEAVRKMIKSSHKQTA</sequence>
<reference evidence="3 4" key="1">
    <citation type="journal article" date="2016" name="G3 (Bethesda)">
        <title>First Draft Assembly and Annotation of the Genome of a California Endemic Oak Quercus lobata Nee (Fagaceae).</title>
        <authorList>
            <person name="Sork V.L."/>
            <person name="Fitz-Gibbon S.T."/>
            <person name="Puiu D."/>
            <person name="Crepeau M."/>
            <person name="Gugger P.F."/>
            <person name="Sherman R."/>
            <person name="Stevens K."/>
            <person name="Langley C.H."/>
            <person name="Pellegrini M."/>
            <person name="Salzberg S.L."/>
        </authorList>
    </citation>
    <scope>NUCLEOTIDE SEQUENCE [LARGE SCALE GENOMIC DNA]</scope>
    <source>
        <strain evidence="3 4">cv. SW786</strain>
    </source>
</reference>
<feature type="region of interest" description="Disordered" evidence="2">
    <location>
        <begin position="20"/>
        <end position="54"/>
    </location>
</feature>
<dbReference type="InParanoid" id="A0A7N2MRG2"/>
<dbReference type="RefSeq" id="XP_030940727.1">
    <property type="nucleotide sequence ID" value="XM_031084867.1"/>
</dbReference>
<dbReference type="OrthoDB" id="1710629at2759"/>
<dbReference type="EMBL" id="LRBV02000010">
    <property type="status" value="NOT_ANNOTATED_CDS"/>
    <property type="molecule type" value="Genomic_DNA"/>
</dbReference>
<dbReference type="Gramene" id="QL10p051457:mrna">
    <property type="protein sequence ID" value="QL10p051457:mrna:CDS:2"/>
    <property type="gene ID" value="QL10p051457"/>
</dbReference>
<dbReference type="OMA" id="LDHECLK"/>
<dbReference type="Pfam" id="PF03216">
    <property type="entry name" value="Rhabdo_ncap_2"/>
    <property type="match status" value="1"/>
</dbReference>
<protein>
    <submittedName>
        <fullName evidence="3">Uncharacterized protein</fullName>
    </submittedName>
</protein>
<keyword evidence="4" id="KW-1185">Reference proteome</keyword>
<gene>
    <name evidence="3" type="primary">LOC115965605</name>
</gene>
<evidence type="ECO:0000256" key="1">
    <source>
        <dbReference type="ARBA" id="ARBA00004328"/>
    </source>
</evidence>
<evidence type="ECO:0000313" key="3">
    <source>
        <dbReference type="EnsemblPlants" id="QL10p051457:mrna:CDS:2"/>
    </source>
</evidence>
<comment type="subcellular location">
    <subcellularLocation>
        <location evidence="1">Virion</location>
    </subcellularLocation>
</comment>
<evidence type="ECO:0000256" key="2">
    <source>
        <dbReference type="SAM" id="MobiDB-lite"/>
    </source>
</evidence>
<evidence type="ECO:0000313" key="4">
    <source>
        <dbReference type="Proteomes" id="UP000594261"/>
    </source>
</evidence>
<reference evidence="3" key="2">
    <citation type="submission" date="2021-01" db="UniProtKB">
        <authorList>
            <consortium name="EnsemblPlants"/>
        </authorList>
    </citation>
    <scope>IDENTIFICATION</scope>
</reference>
<dbReference type="Proteomes" id="UP000594261">
    <property type="component" value="Chromosome 10"/>
</dbReference>
<dbReference type="KEGG" id="qlo:115965605"/>
<proteinExistence type="predicted"/>
<dbReference type="AlphaFoldDB" id="A0A7N2MRG2"/>
<dbReference type="EnsemblPlants" id="QL10p051457:mrna">
    <property type="protein sequence ID" value="QL10p051457:mrna:CDS:2"/>
    <property type="gene ID" value="QL10p051457"/>
</dbReference>
<organism evidence="3 4">
    <name type="scientific">Quercus lobata</name>
    <name type="common">Valley oak</name>
    <dbReference type="NCBI Taxonomy" id="97700"/>
    <lineage>
        <taxon>Eukaryota</taxon>
        <taxon>Viridiplantae</taxon>
        <taxon>Streptophyta</taxon>
        <taxon>Embryophyta</taxon>
        <taxon>Tracheophyta</taxon>
        <taxon>Spermatophyta</taxon>
        <taxon>Magnoliopsida</taxon>
        <taxon>eudicotyledons</taxon>
        <taxon>Gunneridae</taxon>
        <taxon>Pentapetalae</taxon>
        <taxon>rosids</taxon>
        <taxon>fabids</taxon>
        <taxon>Fagales</taxon>
        <taxon>Fagaceae</taxon>
        <taxon>Quercus</taxon>
    </lineage>
</organism>
<dbReference type="InterPro" id="IPR004902">
    <property type="entry name" value="Rhabdo_ncap_2"/>
</dbReference>